<evidence type="ECO:0000259" key="6">
    <source>
        <dbReference type="PROSITE" id="PS50249"/>
    </source>
</evidence>
<reference evidence="7" key="1">
    <citation type="submission" date="2020-02" db="EMBL/GenBank/DDBJ databases">
        <authorList>
            <person name="Meier V. D."/>
        </authorList>
    </citation>
    <scope>NUCLEOTIDE SEQUENCE</scope>
    <source>
        <strain evidence="7">AVDCRST_MAG91</strain>
    </source>
</reference>
<evidence type="ECO:0000313" key="7">
    <source>
        <dbReference type="EMBL" id="CAA9500096.1"/>
    </source>
</evidence>
<feature type="domain" description="MPN" evidence="6">
    <location>
        <begin position="25"/>
        <end position="154"/>
    </location>
</feature>
<keyword evidence="4" id="KW-0862">Zinc</keyword>
<organism evidence="7">
    <name type="scientific">uncultured Sphingomonadaceae bacterium</name>
    <dbReference type="NCBI Taxonomy" id="169976"/>
    <lineage>
        <taxon>Bacteria</taxon>
        <taxon>Pseudomonadati</taxon>
        <taxon>Pseudomonadota</taxon>
        <taxon>Alphaproteobacteria</taxon>
        <taxon>Sphingomonadales</taxon>
        <taxon>Sphingomonadaceae</taxon>
        <taxon>environmental samples</taxon>
    </lineage>
</organism>
<dbReference type="InterPro" id="IPR025657">
    <property type="entry name" value="RadC_JAB"/>
</dbReference>
<evidence type="ECO:0000256" key="2">
    <source>
        <dbReference type="ARBA" id="ARBA00022723"/>
    </source>
</evidence>
<evidence type="ECO:0000256" key="1">
    <source>
        <dbReference type="ARBA" id="ARBA00022670"/>
    </source>
</evidence>
<dbReference type="Pfam" id="PF04002">
    <property type="entry name" value="RadC"/>
    <property type="match status" value="1"/>
</dbReference>
<dbReference type="GO" id="GO:0008237">
    <property type="term" value="F:metallopeptidase activity"/>
    <property type="evidence" value="ECO:0007669"/>
    <property type="project" value="UniProtKB-KW"/>
</dbReference>
<dbReference type="Gene3D" id="3.40.140.10">
    <property type="entry name" value="Cytidine Deaminase, domain 2"/>
    <property type="match status" value="1"/>
</dbReference>
<evidence type="ECO:0000256" key="4">
    <source>
        <dbReference type="ARBA" id="ARBA00022833"/>
    </source>
</evidence>
<evidence type="ECO:0000256" key="3">
    <source>
        <dbReference type="ARBA" id="ARBA00022801"/>
    </source>
</evidence>
<sequence length="156" mass="16470">MLAAWPGAAGHLAAVRAALLHCLEVGLESRPVLADYAAVVAYLRVLLAHSPREQIAMLFLDARNQLLAAEVGAPGTIDHAPFYPREILRRALELGAAGVIVGHNHPSGDLDPSAADRVVTAELAAGARALGMVVHDHLILARSGWRSMRAMGLVDP</sequence>
<dbReference type="InterPro" id="IPR037518">
    <property type="entry name" value="MPN"/>
</dbReference>
<dbReference type="PROSITE" id="PS50249">
    <property type="entry name" value="MPN"/>
    <property type="match status" value="1"/>
</dbReference>
<protein>
    <recommendedName>
        <fullName evidence="6">MPN domain-containing protein</fullName>
    </recommendedName>
</protein>
<dbReference type="GO" id="GO:0006508">
    <property type="term" value="P:proteolysis"/>
    <property type="evidence" value="ECO:0007669"/>
    <property type="project" value="UniProtKB-KW"/>
</dbReference>
<proteinExistence type="predicted"/>
<keyword evidence="5" id="KW-0482">Metalloprotease</keyword>
<dbReference type="CDD" id="cd08071">
    <property type="entry name" value="MPN_DUF2466"/>
    <property type="match status" value="1"/>
</dbReference>
<dbReference type="EMBL" id="CADCVX010000226">
    <property type="protein sequence ID" value="CAA9500096.1"/>
    <property type="molecule type" value="Genomic_DNA"/>
</dbReference>
<gene>
    <name evidence="7" type="ORF">AVDCRST_MAG91-1005</name>
</gene>
<accession>A0A6J4SP52</accession>
<evidence type="ECO:0000256" key="5">
    <source>
        <dbReference type="ARBA" id="ARBA00023049"/>
    </source>
</evidence>
<dbReference type="InterPro" id="IPR020891">
    <property type="entry name" value="UPF0758_CS"/>
</dbReference>
<dbReference type="PROSITE" id="PS01302">
    <property type="entry name" value="UPF0758"/>
    <property type="match status" value="1"/>
</dbReference>
<dbReference type="PANTHER" id="PTHR30471:SF3">
    <property type="entry name" value="UPF0758 PROTEIN YEES-RELATED"/>
    <property type="match status" value="1"/>
</dbReference>
<keyword evidence="3" id="KW-0378">Hydrolase</keyword>
<dbReference type="InterPro" id="IPR001405">
    <property type="entry name" value="UPF0758"/>
</dbReference>
<keyword evidence="2" id="KW-0479">Metal-binding</keyword>
<dbReference type="AlphaFoldDB" id="A0A6J4SP52"/>
<dbReference type="SUPFAM" id="SSF102712">
    <property type="entry name" value="JAB1/MPN domain"/>
    <property type="match status" value="1"/>
</dbReference>
<dbReference type="GO" id="GO:0046872">
    <property type="term" value="F:metal ion binding"/>
    <property type="evidence" value="ECO:0007669"/>
    <property type="project" value="UniProtKB-KW"/>
</dbReference>
<keyword evidence="1" id="KW-0645">Protease</keyword>
<dbReference type="PANTHER" id="PTHR30471">
    <property type="entry name" value="DNA REPAIR PROTEIN RADC"/>
    <property type="match status" value="1"/>
</dbReference>
<name>A0A6J4SP52_9SPHN</name>